<evidence type="ECO:0000313" key="2">
    <source>
        <dbReference type="EMBL" id="TQV85133.1"/>
    </source>
</evidence>
<organism evidence="2 3">
    <name type="scientific">Exilibacterium tricleocarpae</name>
    <dbReference type="NCBI Taxonomy" id="2591008"/>
    <lineage>
        <taxon>Bacteria</taxon>
        <taxon>Pseudomonadati</taxon>
        <taxon>Pseudomonadota</taxon>
        <taxon>Gammaproteobacteria</taxon>
        <taxon>Cellvibrionales</taxon>
        <taxon>Cellvibrionaceae</taxon>
        <taxon>Exilibacterium</taxon>
    </lineage>
</organism>
<dbReference type="Gene3D" id="2.60.40.10">
    <property type="entry name" value="Immunoglobulins"/>
    <property type="match status" value="1"/>
</dbReference>
<reference evidence="2 3" key="1">
    <citation type="submission" date="2019-06" db="EMBL/GenBank/DDBJ databases">
        <title>Whole genome sequence for Cellvibrionaceae sp. R142.</title>
        <authorList>
            <person name="Wang G."/>
        </authorList>
    </citation>
    <scope>NUCLEOTIDE SEQUENCE [LARGE SCALE GENOMIC DNA]</scope>
    <source>
        <strain evidence="2 3">R142</strain>
    </source>
</reference>
<dbReference type="InterPro" id="IPR016147">
    <property type="entry name" value="Pili_assmbl_chaperone_N"/>
</dbReference>
<gene>
    <name evidence="2" type="ORF">FKG94_02790</name>
</gene>
<keyword evidence="3" id="KW-1185">Reference proteome</keyword>
<proteinExistence type="predicted"/>
<protein>
    <submittedName>
        <fullName evidence="2">Fimbria/pilus periplasmic chaperone</fullName>
    </submittedName>
</protein>
<dbReference type="PANTHER" id="PTHR30251">
    <property type="entry name" value="PILUS ASSEMBLY CHAPERONE"/>
    <property type="match status" value="1"/>
</dbReference>
<dbReference type="PANTHER" id="PTHR30251:SF4">
    <property type="entry name" value="SLR1668 PROTEIN"/>
    <property type="match status" value="1"/>
</dbReference>
<evidence type="ECO:0000313" key="3">
    <source>
        <dbReference type="Proteomes" id="UP000319732"/>
    </source>
</evidence>
<accession>A0A545U6U9</accession>
<dbReference type="InterPro" id="IPR050643">
    <property type="entry name" value="Periplasmic_pilus_chap"/>
</dbReference>
<dbReference type="GO" id="GO:0071555">
    <property type="term" value="P:cell wall organization"/>
    <property type="evidence" value="ECO:0007669"/>
    <property type="project" value="InterPro"/>
</dbReference>
<dbReference type="Proteomes" id="UP000319732">
    <property type="component" value="Unassembled WGS sequence"/>
</dbReference>
<dbReference type="EMBL" id="VHSG01000004">
    <property type="protein sequence ID" value="TQV85133.1"/>
    <property type="molecule type" value="Genomic_DNA"/>
</dbReference>
<name>A0A545U6U9_9GAMM</name>
<dbReference type="AlphaFoldDB" id="A0A545U6U9"/>
<comment type="caution">
    <text evidence="2">The sequence shown here is derived from an EMBL/GenBank/DDBJ whole genome shotgun (WGS) entry which is preliminary data.</text>
</comment>
<feature type="domain" description="Pili assembly chaperone N-terminal" evidence="1">
    <location>
        <begin position="50"/>
        <end position="166"/>
    </location>
</feature>
<dbReference type="GO" id="GO:0030288">
    <property type="term" value="C:outer membrane-bounded periplasmic space"/>
    <property type="evidence" value="ECO:0007669"/>
    <property type="project" value="InterPro"/>
</dbReference>
<dbReference type="OrthoDB" id="7630309at2"/>
<dbReference type="InterPro" id="IPR013783">
    <property type="entry name" value="Ig-like_fold"/>
</dbReference>
<dbReference type="Pfam" id="PF00345">
    <property type="entry name" value="PapD_N"/>
    <property type="match status" value="1"/>
</dbReference>
<dbReference type="SUPFAM" id="SSF49354">
    <property type="entry name" value="PapD-like"/>
    <property type="match status" value="1"/>
</dbReference>
<evidence type="ECO:0000259" key="1">
    <source>
        <dbReference type="Pfam" id="PF00345"/>
    </source>
</evidence>
<sequence length="251" mass="27900">MQMLVGKRSRGTMRLRSTDLRRLWIFVALLGLSPAVSHAMYLDRSIVEFLPGESPRQDVRVINDTDEQLYVQVDVLDVKNPGTDAESRDRVTDPDSIRLLVTPTKLIVPPKSSKIVRMVNLDEQLNAEKVYRVNFTPILPPLQEDAGSKVRLVVAYQVLVLAAPKNPRHNLVAQRQGKTLTLTNTGNSYVMVTEGKQCAASPTGGEQNDACHNLNARRLYPGNTYQAELPYDSPLELSLQSVAGNEKQVVP</sequence>
<dbReference type="InterPro" id="IPR008962">
    <property type="entry name" value="PapD-like_sf"/>
</dbReference>